<dbReference type="Gene3D" id="1.20.970.10">
    <property type="entry name" value="Transferase, Pyrimidine Nucleoside Phosphorylase, Chain C"/>
    <property type="match status" value="1"/>
</dbReference>
<feature type="region of interest" description="Disordered" evidence="3">
    <location>
        <begin position="71"/>
        <end position="93"/>
    </location>
</feature>
<evidence type="ECO:0000256" key="2">
    <source>
        <dbReference type="ARBA" id="ARBA00022679"/>
    </source>
</evidence>
<evidence type="ECO:0000256" key="3">
    <source>
        <dbReference type="SAM" id="MobiDB-lite"/>
    </source>
</evidence>
<evidence type="ECO:0000256" key="1">
    <source>
        <dbReference type="ARBA" id="ARBA00022676"/>
    </source>
</evidence>
<dbReference type="GO" id="GO:0016757">
    <property type="term" value="F:glycosyltransferase activity"/>
    <property type="evidence" value="ECO:0007669"/>
    <property type="project" value="UniProtKB-KW"/>
</dbReference>
<dbReference type="InterPro" id="IPR017459">
    <property type="entry name" value="Glycosyl_Trfase_fam3_N_dom"/>
</dbReference>
<name>A0A5C5WI65_9BACT</name>
<comment type="caution">
    <text evidence="5">The sequence shown here is derived from an EMBL/GenBank/DDBJ whole genome shotgun (WGS) entry which is preliminary data.</text>
</comment>
<protein>
    <submittedName>
        <fullName evidence="5">Anthranilate phosphoribosyltransferase</fullName>
    </submittedName>
</protein>
<keyword evidence="2 5" id="KW-0808">Transferase</keyword>
<keyword evidence="6" id="KW-1185">Reference proteome</keyword>
<gene>
    <name evidence="5" type="ORF">Pla22_29980</name>
</gene>
<feature type="domain" description="Glycosyl transferase family 3 N-terminal" evidence="4">
    <location>
        <begin position="12"/>
        <end position="69"/>
    </location>
</feature>
<keyword evidence="1 5" id="KW-0328">Glycosyltransferase</keyword>
<sequence>MNSPNLFAIATQQARKGNDLSVAQTSELIDTMLRGEASDDDIAALLLALKDKGESVSELVGASQAMRRHIAPSHGGWHARHRGTRVRPFRSRN</sequence>
<dbReference type="Proteomes" id="UP000316598">
    <property type="component" value="Unassembled WGS sequence"/>
</dbReference>
<dbReference type="InterPro" id="IPR036320">
    <property type="entry name" value="Glycosyl_Trfase_fam3_N_dom_sf"/>
</dbReference>
<proteinExistence type="predicted"/>
<organism evidence="5 6">
    <name type="scientific">Rubripirellula amarantea</name>
    <dbReference type="NCBI Taxonomy" id="2527999"/>
    <lineage>
        <taxon>Bacteria</taxon>
        <taxon>Pseudomonadati</taxon>
        <taxon>Planctomycetota</taxon>
        <taxon>Planctomycetia</taxon>
        <taxon>Pirellulales</taxon>
        <taxon>Pirellulaceae</taxon>
        <taxon>Rubripirellula</taxon>
    </lineage>
</organism>
<dbReference type="SUPFAM" id="SSF47648">
    <property type="entry name" value="Nucleoside phosphorylase/phosphoribosyltransferase N-terminal domain"/>
    <property type="match status" value="1"/>
</dbReference>
<evidence type="ECO:0000313" key="5">
    <source>
        <dbReference type="EMBL" id="TWT50257.1"/>
    </source>
</evidence>
<evidence type="ECO:0000313" key="6">
    <source>
        <dbReference type="Proteomes" id="UP000316598"/>
    </source>
</evidence>
<dbReference type="Pfam" id="PF02885">
    <property type="entry name" value="Glycos_trans_3N"/>
    <property type="match status" value="1"/>
</dbReference>
<evidence type="ECO:0000259" key="4">
    <source>
        <dbReference type="Pfam" id="PF02885"/>
    </source>
</evidence>
<dbReference type="EMBL" id="SJPI01000002">
    <property type="protein sequence ID" value="TWT50257.1"/>
    <property type="molecule type" value="Genomic_DNA"/>
</dbReference>
<accession>A0A5C5WI65</accession>
<dbReference type="RefSeq" id="WP_146515517.1">
    <property type="nucleotide sequence ID" value="NZ_SJPI01000002.1"/>
</dbReference>
<dbReference type="OrthoDB" id="9806430at2"/>
<reference evidence="5 6" key="1">
    <citation type="submission" date="2019-02" db="EMBL/GenBank/DDBJ databases">
        <title>Deep-cultivation of Planctomycetes and their phenomic and genomic characterization uncovers novel biology.</title>
        <authorList>
            <person name="Wiegand S."/>
            <person name="Jogler M."/>
            <person name="Boedeker C."/>
            <person name="Pinto D."/>
            <person name="Vollmers J."/>
            <person name="Rivas-Marin E."/>
            <person name="Kohn T."/>
            <person name="Peeters S.H."/>
            <person name="Heuer A."/>
            <person name="Rast P."/>
            <person name="Oberbeckmann S."/>
            <person name="Bunk B."/>
            <person name="Jeske O."/>
            <person name="Meyerdierks A."/>
            <person name="Storesund J.E."/>
            <person name="Kallscheuer N."/>
            <person name="Luecker S."/>
            <person name="Lage O.M."/>
            <person name="Pohl T."/>
            <person name="Merkel B.J."/>
            <person name="Hornburger P."/>
            <person name="Mueller R.-W."/>
            <person name="Bruemmer F."/>
            <person name="Labrenz M."/>
            <person name="Spormann A.M."/>
            <person name="Op Den Camp H."/>
            <person name="Overmann J."/>
            <person name="Amann R."/>
            <person name="Jetten M.S.M."/>
            <person name="Mascher T."/>
            <person name="Medema M.H."/>
            <person name="Devos D.P."/>
            <person name="Kaster A.-K."/>
            <person name="Ovreas L."/>
            <person name="Rohde M."/>
            <person name="Galperin M.Y."/>
            <person name="Jogler C."/>
        </authorList>
    </citation>
    <scope>NUCLEOTIDE SEQUENCE [LARGE SCALE GENOMIC DNA]</scope>
    <source>
        <strain evidence="5 6">Pla22</strain>
    </source>
</reference>
<dbReference type="AlphaFoldDB" id="A0A5C5WI65"/>